<dbReference type="InterPro" id="IPR014735">
    <property type="entry name" value="Transposase_Tn5-like_N"/>
</dbReference>
<sequence length="62" mass="6890">MGWAAEEFKDLDLGDARRTRRLIKLVDDLSAQPTGSIPVACGGWAETKAAYRLLDNPATDWR</sequence>
<accession>A0ABX1T3W1</accession>
<evidence type="ECO:0000313" key="2">
    <source>
        <dbReference type="EMBL" id="NMQ04340.1"/>
    </source>
</evidence>
<dbReference type="InterPro" id="IPR012337">
    <property type="entry name" value="RNaseH-like_sf"/>
</dbReference>
<dbReference type="RefSeq" id="WP_169069310.1">
    <property type="nucleotide sequence ID" value="NZ_SPMX01000006.1"/>
</dbReference>
<keyword evidence="3" id="KW-1185">Reference proteome</keyword>
<dbReference type="InterPro" id="IPR038215">
    <property type="entry name" value="TN5-like_N_sf"/>
</dbReference>
<dbReference type="Pfam" id="PF14706">
    <property type="entry name" value="Tnp_DNA_bind"/>
    <property type="match status" value="1"/>
</dbReference>
<evidence type="ECO:0000313" key="3">
    <source>
        <dbReference type="Proteomes" id="UP000886469"/>
    </source>
</evidence>
<reference evidence="2" key="1">
    <citation type="submission" date="2019-03" db="EMBL/GenBank/DDBJ databases">
        <title>Metabolic reconstructions from genomes of highly enriched 'Candidatus Accumulibacter' and 'Candidatus Competibacter' bioreactor populations.</title>
        <authorList>
            <person name="Annavajhala M.K."/>
            <person name="Welles L."/>
            <person name="Abbas B."/>
            <person name="Sorokin D."/>
            <person name="Park H."/>
            <person name="Van Loosdrecht M."/>
            <person name="Chandran K."/>
        </authorList>
    </citation>
    <scope>NUCLEOTIDE SEQUENCE</scope>
    <source>
        <strain evidence="2">SBR_L</strain>
    </source>
</reference>
<feature type="domain" description="Transposase Tn5-like N-terminal" evidence="1">
    <location>
        <begin position="2"/>
        <end position="58"/>
    </location>
</feature>
<dbReference type="EMBL" id="SPMX01000006">
    <property type="protein sequence ID" value="NMQ04340.1"/>
    <property type="molecule type" value="Genomic_DNA"/>
</dbReference>
<gene>
    <name evidence="2" type="ORF">E4Q08_03205</name>
</gene>
<dbReference type="SUPFAM" id="SSF53098">
    <property type="entry name" value="Ribonuclease H-like"/>
    <property type="match status" value="1"/>
</dbReference>
<dbReference type="Proteomes" id="UP000886469">
    <property type="component" value="Unassembled WGS sequence"/>
</dbReference>
<evidence type="ECO:0000259" key="1">
    <source>
        <dbReference type="Pfam" id="PF14706"/>
    </source>
</evidence>
<organism evidence="2 3">
    <name type="scientific">Candidatus Accumulibacter contiguus</name>
    <dbReference type="NCBI Taxonomy" id="2954381"/>
    <lineage>
        <taxon>Bacteria</taxon>
        <taxon>Pseudomonadati</taxon>
        <taxon>Pseudomonadota</taxon>
        <taxon>Betaproteobacteria</taxon>
        <taxon>Candidatus Accumulibacter</taxon>
    </lineage>
</organism>
<proteinExistence type="predicted"/>
<name>A0ABX1T3W1_9PROT</name>
<feature type="non-terminal residue" evidence="2">
    <location>
        <position position="62"/>
    </location>
</feature>
<comment type="caution">
    <text evidence="2">The sequence shown here is derived from an EMBL/GenBank/DDBJ whole genome shotgun (WGS) entry which is preliminary data.</text>
</comment>
<protein>
    <submittedName>
        <fullName evidence="2">Transposase</fullName>
    </submittedName>
</protein>
<dbReference type="Gene3D" id="1.10.246.40">
    <property type="entry name" value="Tn5 transposase, domain 1"/>
    <property type="match status" value="1"/>
</dbReference>